<dbReference type="Pfam" id="PF00891">
    <property type="entry name" value="Methyltransf_2"/>
    <property type="match status" value="1"/>
</dbReference>
<dbReference type="InterPro" id="IPR001077">
    <property type="entry name" value="COMT_C"/>
</dbReference>
<keyword evidence="2" id="KW-0808">Transferase</keyword>
<dbReference type="EMBL" id="JAPCWZ010000004">
    <property type="protein sequence ID" value="KAK8867283.1"/>
    <property type="molecule type" value="Genomic_DNA"/>
</dbReference>
<evidence type="ECO:0000256" key="3">
    <source>
        <dbReference type="ARBA" id="ARBA00022691"/>
    </source>
</evidence>
<gene>
    <name evidence="5" type="ORF">PGQ11_005861</name>
</gene>
<dbReference type="Gene3D" id="3.40.50.150">
    <property type="entry name" value="Vaccinia Virus protein VP39"/>
    <property type="match status" value="1"/>
</dbReference>
<dbReference type="InterPro" id="IPR036388">
    <property type="entry name" value="WH-like_DNA-bd_sf"/>
</dbReference>
<evidence type="ECO:0000256" key="2">
    <source>
        <dbReference type="ARBA" id="ARBA00022679"/>
    </source>
</evidence>
<dbReference type="SUPFAM" id="SSF46785">
    <property type="entry name" value="Winged helix' DNA-binding domain"/>
    <property type="match status" value="1"/>
</dbReference>
<protein>
    <submittedName>
        <fullName evidence="5">Sterigmatocystin 8-O-methyltransferase</fullName>
    </submittedName>
</protein>
<evidence type="ECO:0000259" key="4">
    <source>
        <dbReference type="Pfam" id="PF00891"/>
    </source>
</evidence>
<dbReference type="SUPFAM" id="SSF53335">
    <property type="entry name" value="S-adenosyl-L-methionine-dependent methyltransferases"/>
    <property type="match status" value="1"/>
</dbReference>
<dbReference type="PANTHER" id="PTHR43712">
    <property type="entry name" value="PUTATIVE (AFU_ORTHOLOGUE AFUA_4G14580)-RELATED"/>
    <property type="match status" value="1"/>
</dbReference>
<comment type="caution">
    <text evidence="5">The sequence shown here is derived from an EMBL/GenBank/DDBJ whole genome shotgun (WGS) entry which is preliminary data.</text>
</comment>
<keyword evidence="1" id="KW-0489">Methyltransferase</keyword>
<dbReference type="InterPro" id="IPR036390">
    <property type="entry name" value="WH_DNA-bd_sf"/>
</dbReference>
<dbReference type="InterPro" id="IPR029063">
    <property type="entry name" value="SAM-dependent_MTases_sf"/>
</dbReference>
<keyword evidence="3" id="KW-0949">S-adenosyl-L-methionine</keyword>
<dbReference type="Proteomes" id="UP001390339">
    <property type="component" value="Unassembled WGS sequence"/>
</dbReference>
<reference evidence="5 6" key="1">
    <citation type="journal article" date="2024" name="IMA Fungus">
        <title>Apiospora arundinis, a panoply of carbohydrate-active enzymes and secondary metabolites.</title>
        <authorList>
            <person name="Sorensen T."/>
            <person name="Petersen C."/>
            <person name="Muurmann A.T."/>
            <person name="Christiansen J.V."/>
            <person name="Brundto M.L."/>
            <person name="Overgaard C.K."/>
            <person name="Boysen A.T."/>
            <person name="Wollenberg R.D."/>
            <person name="Larsen T.O."/>
            <person name="Sorensen J.L."/>
            <person name="Nielsen K.L."/>
            <person name="Sondergaard T.E."/>
        </authorList>
    </citation>
    <scope>NUCLEOTIDE SEQUENCE [LARGE SCALE GENOMIC DNA]</scope>
    <source>
        <strain evidence="5 6">AAU 773</strain>
    </source>
</reference>
<name>A0ABR2IQS7_9PEZI</name>
<dbReference type="Gene3D" id="1.10.10.10">
    <property type="entry name" value="Winged helix-like DNA-binding domain superfamily/Winged helix DNA-binding domain"/>
    <property type="match status" value="1"/>
</dbReference>
<dbReference type="PIRSF" id="PIRSF005739">
    <property type="entry name" value="O-mtase"/>
    <property type="match status" value="1"/>
</dbReference>
<organism evidence="5 6">
    <name type="scientific">Apiospora arundinis</name>
    <dbReference type="NCBI Taxonomy" id="335852"/>
    <lineage>
        <taxon>Eukaryota</taxon>
        <taxon>Fungi</taxon>
        <taxon>Dikarya</taxon>
        <taxon>Ascomycota</taxon>
        <taxon>Pezizomycotina</taxon>
        <taxon>Sordariomycetes</taxon>
        <taxon>Xylariomycetidae</taxon>
        <taxon>Amphisphaeriales</taxon>
        <taxon>Apiosporaceae</taxon>
        <taxon>Apiospora</taxon>
    </lineage>
</organism>
<proteinExistence type="predicted"/>
<accession>A0ABR2IQS7</accession>
<evidence type="ECO:0000313" key="6">
    <source>
        <dbReference type="Proteomes" id="UP001390339"/>
    </source>
</evidence>
<evidence type="ECO:0000313" key="5">
    <source>
        <dbReference type="EMBL" id="KAK8867283.1"/>
    </source>
</evidence>
<dbReference type="InterPro" id="IPR016461">
    <property type="entry name" value="COMT-like"/>
</dbReference>
<dbReference type="PROSITE" id="PS51683">
    <property type="entry name" value="SAM_OMT_II"/>
    <property type="match status" value="1"/>
</dbReference>
<dbReference type="PANTHER" id="PTHR43712:SF19">
    <property type="entry name" value="DUAL O-METHYLTRANSFERASE_FAD-DEPENDENT MONOOXYGENASE ELCB"/>
    <property type="match status" value="1"/>
</dbReference>
<keyword evidence="6" id="KW-1185">Reference proteome</keyword>
<evidence type="ECO:0000256" key="1">
    <source>
        <dbReference type="ARBA" id="ARBA00022603"/>
    </source>
</evidence>
<sequence length="391" mass="42766">MASPEDQKVPMPIRDSVLEHATRTKHAVHDASSFMAELQVQQAQYACLHWVVHFDILKQMPRPPASISYENLAIKAQVPLVTLRSVLRMLMTMGLLCETTEGHVSHNTISAPFSDNAHFEVWLRHVVNHTVPLFSSMIGATEKYGGSKKINETAFNVVANTELSFFEHLKARPELEHEFDMYMKSQAEINTGVRAEHLLQGFAWGALPAGALVVDVGGGSGATAMVLARAHPGLQLVVQDQAVPIANARAALAAQSDADVAARIKLAEHDFFAPQPEPGAAVYLLRTILHDWPDAEALRILAPLARALAPGSRILIMDMVVPAPGTGARTLEAALRQKDLAMMLTFNAKERETDDWYRLVAQVDPPLAIRAVQRPEGCQHSVVEISLASEV</sequence>
<feature type="domain" description="O-methyltransferase C-terminal" evidence="4">
    <location>
        <begin position="164"/>
        <end position="361"/>
    </location>
</feature>